<dbReference type="GO" id="GO:0005829">
    <property type="term" value="C:cytosol"/>
    <property type="evidence" value="ECO:0007669"/>
    <property type="project" value="TreeGrafter"/>
</dbReference>
<dbReference type="SFLD" id="SFLDG01129">
    <property type="entry name" value="C1.5:_HAD__Beta-PGM__Phosphata"/>
    <property type="match status" value="1"/>
</dbReference>
<evidence type="ECO:0000313" key="2">
    <source>
        <dbReference type="Proteomes" id="UP000244571"/>
    </source>
</evidence>
<dbReference type="RefSeq" id="WP_108621227.1">
    <property type="nucleotide sequence ID" value="NZ_CP028901.1"/>
</dbReference>
<gene>
    <name evidence="1" type="ORF">DBV39_08850</name>
</gene>
<dbReference type="GO" id="GO:0006281">
    <property type="term" value="P:DNA repair"/>
    <property type="evidence" value="ECO:0007669"/>
    <property type="project" value="TreeGrafter"/>
</dbReference>
<dbReference type="KEGG" id="boz:DBV39_08850"/>
<dbReference type="InterPro" id="IPR041492">
    <property type="entry name" value="HAD_2"/>
</dbReference>
<keyword evidence="1" id="KW-0378">Hydrolase</keyword>
<sequence length="217" mass="24275">MSQYELVIFDWDGTLMDSTRDITRAIQAASADLGLAVPDEERASWVIGLSLQQALEHAVPDLTERDRKQFLERYRYHYLMRDSELKLFDGVTEMLESLVGRGVMLAVATGKSRVGLDRAFKASGIERYFASSRCADETFGKPHPGMLLELMDELCVAPEKVVMIGDTSHDLNMAANACVHGLGVTYGAHSEQELRRHPHQAILSGTDTVHQWLVQRV</sequence>
<protein>
    <submittedName>
        <fullName evidence="1">HAD family hydrolase</fullName>
    </submittedName>
</protein>
<name>A0A2R4XJ41_9BURK</name>
<dbReference type="SFLD" id="SFLDG01135">
    <property type="entry name" value="C1.5.6:_HAD__Beta-PGM__Phospha"/>
    <property type="match status" value="1"/>
</dbReference>
<dbReference type="InterPro" id="IPR023214">
    <property type="entry name" value="HAD_sf"/>
</dbReference>
<keyword evidence="2" id="KW-1185">Reference proteome</keyword>
<dbReference type="Pfam" id="PF13419">
    <property type="entry name" value="HAD_2"/>
    <property type="match status" value="1"/>
</dbReference>
<dbReference type="SFLD" id="SFLDS00003">
    <property type="entry name" value="Haloacid_Dehalogenase"/>
    <property type="match status" value="1"/>
</dbReference>
<proteinExistence type="predicted"/>
<dbReference type="EMBL" id="CP028901">
    <property type="protein sequence ID" value="AWB33798.1"/>
    <property type="molecule type" value="Genomic_DNA"/>
</dbReference>
<reference evidence="1 2" key="1">
    <citation type="submission" date="2018-04" db="EMBL/GenBank/DDBJ databases">
        <title>Bordetella sp. HZ20 isolated from seawater.</title>
        <authorList>
            <person name="Sun C."/>
        </authorList>
    </citation>
    <scope>NUCLEOTIDE SEQUENCE [LARGE SCALE GENOMIC DNA]</scope>
    <source>
        <strain evidence="1 2">HZ20</strain>
    </source>
</reference>
<dbReference type="Gene3D" id="1.10.150.240">
    <property type="entry name" value="Putative phosphatase, domain 2"/>
    <property type="match status" value="1"/>
</dbReference>
<dbReference type="AlphaFoldDB" id="A0A2R4XJ41"/>
<dbReference type="InterPro" id="IPR023198">
    <property type="entry name" value="PGP-like_dom2"/>
</dbReference>
<dbReference type="PANTHER" id="PTHR43434:SF24">
    <property type="entry name" value="HYDROLASE-RELATED"/>
    <property type="match status" value="1"/>
</dbReference>
<dbReference type="PANTHER" id="PTHR43434">
    <property type="entry name" value="PHOSPHOGLYCOLATE PHOSPHATASE"/>
    <property type="match status" value="1"/>
</dbReference>
<evidence type="ECO:0000313" key="1">
    <source>
        <dbReference type="EMBL" id="AWB33798.1"/>
    </source>
</evidence>
<dbReference type="InterPro" id="IPR006439">
    <property type="entry name" value="HAD-SF_hydro_IA"/>
</dbReference>
<dbReference type="InterPro" id="IPR050155">
    <property type="entry name" value="HAD-like_hydrolase_sf"/>
</dbReference>
<dbReference type="Proteomes" id="UP000244571">
    <property type="component" value="Chromosome"/>
</dbReference>
<dbReference type="NCBIfam" id="TIGR01549">
    <property type="entry name" value="HAD-SF-IA-v1"/>
    <property type="match status" value="1"/>
</dbReference>
<dbReference type="GO" id="GO:0008967">
    <property type="term" value="F:phosphoglycolate phosphatase activity"/>
    <property type="evidence" value="ECO:0007669"/>
    <property type="project" value="TreeGrafter"/>
</dbReference>
<organism evidence="1 2">
    <name type="scientific">Orrella marina</name>
    <dbReference type="NCBI Taxonomy" id="2163011"/>
    <lineage>
        <taxon>Bacteria</taxon>
        <taxon>Pseudomonadati</taxon>
        <taxon>Pseudomonadota</taxon>
        <taxon>Betaproteobacteria</taxon>
        <taxon>Burkholderiales</taxon>
        <taxon>Alcaligenaceae</taxon>
        <taxon>Orrella</taxon>
    </lineage>
</organism>
<accession>A0A2R4XJ41</accession>
<dbReference type="InterPro" id="IPR036412">
    <property type="entry name" value="HAD-like_sf"/>
</dbReference>
<dbReference type="OrthoDB" id="9782449at2"/>
<dbReference type="Gene3D" id="3.40.50.1000">
    <property type="entry name" value="HAD superfamily/HAD-like"/>
    <property type="match status" value="1"/>
</dbReference>
<dbReference type="SUPFAM" id="SSF56784">
    <property type="entry name" value="HAD-like"/>
    <property type="match status" value="1"/>
</dbReference>